<keyword evidence="2" id="KW-1185">Reference proteome</keyword>
<dbReference type="Proteomes" id="UP000639973">
    <property type="component" value="Unassembled WGS sequence"/>
</dbReference>
<protein>
    <recommendedName>
        <fullName evidence="3">DNA damage response protein DdrC</fullName>
    </recommendedName>
</protein>
<proteinExistence type="predicted"/>
<evidence type="ECO:0008006" key="3">
    <source>
        <dbReference type="Google" id="ProtNLM"/>
    </source>
</evidence>
<comment type="caution">
    <text evidence="1">The sequence shown here is derived from an EMBL/GenBank/DDBJ whole genome shotgun (WGS) entry which is preliminary data.</text>
</comment>
<name>A0ABQ2G4G6_9DEIO</name>
<evidence type="ECO:0000313" key="1">
    <source>
        <dbReference type="EMBL" id="GGL75056.1"/>
    </source>
</evidence>
<organism evidence="1 2">
    <name type="scientific">Deinococcus aerolatus</name>
    <dbReference type="NCBI Taxonomy" id="522487"/>
    <lineage>
        <taxon>Bacteria</taxon>
        <taxon>Thermotogati</taxon>
        <taxon>Deinococcota</taxon>
        <taxon>Deinococci</taxon>
        <taxon>Deinococcales</taxon>
        <taxon>Deinococcaceae</taxon>
        <taxon>Deinococcus</taxon>
    </lineage>
</organism>
<dbReference type="NCBIfam" id="NF033622">
    <property type="entry name" value="repair_DdrC"/>
    <property type="match status" value="1"/>
</dbReference>
<gene>
    <name evidence="1" type="ORF">GCM10010840_11420</name>
</gene>
<evidence type="ECO:0000313" key="2">
    <source>
        <dbReference type="Proteomes" id="UP000639973"/>
    </source>
</evidence>
<dbReference type="EMBL" id="BMOL01000004">
    <property type="protein sequence ID" value="GGL75056.1"/>
    <property type="molecule type" value="Genomic_DNA"/>
</dbReference>
<sequence>MKNAPLTLDFGTVRLPISADGLLLAAPALAQLGLAGTDWTTLAAEHGLASPTRDFGAGPEATLSLAEFTRLAFVLDTPQARRWRRRAQDLLTRAMGGDVKLAAQIAERSTDPEARRWLAARLESTGARRELMATVARHGGEGNVYGQLGSISNRSVLGMDSAGIRRLRGVRATRDGLSSTELLRMAYLDAATTQAITERGAHGNAAILQLHERLARHERRGWAGEGWSANAGGSSQAG</sequence>
<dbReference type="RefSeq" id="WP_188969900.1">
    <property type="nucleotide sequence ID" value="NZ_BMOL01000004.1"/>
</dbReference>
<accession>A0ABQ2G4G6</accession>
<reference evidence="2" key="1">
    <citation type="journal article" date="2019" name="Int. J. Syst. Evol. Microbiol.">
        <title>The Global Catalogue of Microorganisms (GCM) 10K type strain sequencing project: providing services to taxonomists for standard genome sequencing and annotation.</title>
        <authorList>
            <consortium name="The Broad Institute Genomics Platform"/>
            <consortium name="The Broad Institute Genome Sequencing Center for Infectious Disease"/>
            <person name="Wu L."/>
            <person name="Ma J."/>
        </authorList>
    </citation>
    <scope>NUCLEOTIDE SEQUENCE [LARGE SCALE GENOMIC DNA]</scope>
    <source>
        <strain evidence="2">JCM 15442</strain>
    </source>
</reference>